<evidence type="ECO:0000313" key="2">
    <source>
        <dbReference type="Proteomes" id="UP001516400"/>
    </source>
</evidence>
<reference evidence="1 2" key="1">
    <citation type="journal article" date="2021" name="BMC Biol.">
        <title>Horizontally acquired antibacterial genes associated with adaptive radiation of ladybird beetles.</title>
        <authorList>
            <person name="Li H.S."/>
            <person name="Tang X.F."/>
            <person name="Huang Y.H."/>
            <person name="Xu Z.Y."/>
            <person name="Chen M.L."/>
            <person name="Du X.Y."/>
            <person name="Qiu B.Y."/>
            <person name="Chen P.T."/>
            <person name="Zhang W."/>
            <person name="Slipinski A."/>
            <person name="Escalona H.E."/>
            <person name="Waterhouse R.M."/>
            <person name="Zwick A."/>
            <person name="Pang H."/>
        </authorList>
    </citation>
    <scope>NUCLEOTIDE SEQUENCE [LARGE SCALE GENOMIC DNA]</scope>
    <source>
        <strain evidence="1">SYSU2018</strain>
    </source>
</reference>
<comment type="caution">
    <text evidence="1">The sequence shown here is derived from an EMBL/GenBank/DDBJ whole genome shotgun (WGS) entry which is preliminary data.</text>
</comment>
<keyword evidence="2" id="KW-1185">Reference proteome</keyword>
<evidence type="ECO:0000313" key="1">
    <source>
        <dbReference type="EMBL" id="KAL3281997.1"/>
    </source>
</evidence>
<sequence length="142" mass="16496">MTTRTKASAEQLKKIGTELENLNSQLIEFDTFVKAQDPATCDRLIIKRLTKLCNTAEENLKSYKKLFLELNVLDPKNQDYPIYAKYHFNTIEITSRAELIIENDPMKKEPVRQTFASTSYSYPLCGDNHFLTQCVVFFEFEP</sequence>
<dbReference type="AlphaFoldDB" id="A0ABD2NUB0"/>
<accession>A0ABD2NUB0</accession>
<organism evidence="1 2">
    <name type="scientific">Cryptolaemus montrouzieri</name>
    <dbReference type="NCBI Taxonomy" id="559131"/>
    <lineage>
        <taxon>Eukaryota</taxon>
        <taxon>Metazoa</taxon>
        <taxon>Ecdysozoa</taxon>
        <taxon>Arthropoda</taxon>
        <taxon>Hexapoda</taxon>
        <taxon>Insecta</taxon>
        <taxon>Pterygota</taxon>
        <taxon>Neoptera</taxon>
        <taxon>Endopterygota</taxon>
        <taxon>Coleoptera</taxon>
        <taxon>Polyphaga</taxon>
        <taxon>Cucujiformia</taxon>
        <taxon>Coccinelloidea</taxon>
        <taxon>Coccinellidae</taxon>
        <taxon>Scymninae</taxon>
        <taxon>Scymnini</taxon>
        <taxon>Cryptolaemus</taxon>
    </lineage>
</organism>
<name>A0ABD2NUB0_9CUCU</name>
<proteinExistence type="predicted"/>
<protein>
    <submittedName>
        <fullName evidence="1">Uncharacterized protein</fullName>
    </submittedName>
</protein>
<dbReference type="EMBL" id="JABFTP020000144">
    <property type="protein sequence ID" value="KAL3281997.1"/>
    <property type="molecule type" value="Genomic_DNA"/>
</dbReference>
<gene>
    <name evidence="1" type="ORF">HHI36_005200</name>
</gene>
<dbReference type="Proteomes" id="UP001516400">
    <property type="component" value="Unassembled WGS sequence"/>
</dbReference>